<evidence type="ECO:0000259" key="2">
    <source>
        <dbReference type="Pfam" id="PF25907"/>
    </source>
</evidence>
<dbReference type="InterPro" id="IPR036282">
    <property type="entry name" value="Glutathione-S-Trfase_C_sf"/>
</dbReference>
<dbReference type="Pfam" id="PF25907">
    <property type="entry name" value="DUF7962"/>
    <property type="match status" value="1"/>
</dbReference>
<dbReference type="Proteomes" id="UP000700596">
    <property type="component" value="Unassembled WGS sequence"/>
</dbReference>
<gene>
    <name evidence="3" type="ORF">B0J11DRAFT_446393</name>
</gene>
<dbReference type="OrthoDB" id="202840at2759"/>
<dbReference type="SUPFAM" id="SSF52833">
    <property type="entry name" value="Thioredoxin-like"/>
    <property type="match status" value="1"/>
</dbReference>
<feature type="domain" description="GST N-terminal" evidence="1">
    <location>
        <begin position="13"/>
        <end position="86"/>
    </location>
</feature>
<dbReference type="EMBL" id="JAGMWT010000020">
    <property type="protein sequence ID" value="KAH7112859.1"/>
    <property type="molecule type" value="Genomic_DNA"/>
</dbReference>
<evidence type="ECO:0000313" key="4">
    <source>
        <dbReference type="Proteomes" id="UP000700596"/>
    </source>
</evidence>
<dbReference type="Gene3D" id="3.40.30.110">
    <property type="match status" value="2"/>
</dbReference>
<reference evidence="3" key="1">
    <citation type="journal article" date="2021" name="Nat. Commun.">
        <title>Genetic determinants of endophytism in the Arabidopsis root mycobiome.</title>
        <authorList>
            <person name="Mesny F."/>
            <person name="Miyauchi S."/>
            <person name="Thiergart T."/>
            <person name="Pickel B."/>
            <person name="Atanasova L."/>
            <person name="Karlsson M."/>
            <person name="Huettel B."/>
            <person name="Barry K.W."/>
            <person name="Haridas S."/>
            <person name="Chen C."/>
            <person name="Bauer D."/>
            <person name="Andreopoulos W."/>
            <person name="Pangilinan J."/>
            <person name="LaButti K."/>
            <person name="Riley R."/>
            <person name="Lipzen A."/>
            <person name="Clum A."/>
            <person name="Drula E."/>
            <person name="Henrissat B."/>
            <person name="Kohler A."/>
            <person name="Grigoriev I.V."/>
            <person name="Martin F.M."/>
            <person name="Hacquard S."/>
        </authorList>
    </citation>
    <scope>NUCLEOTIDE SEQUENCE</scope>
    <source>
        <strain evidence="3">MPI-CAGE-CH-0243</strain>
    </source>
</reference>
<name>A0A9P9D5P1_9PLEO</name>
<proteinExistence type="predicted"/>
<dbReference type="CDD" id="cd00570">
    <property type="entry name" value="GST_N_family"/>
    <property type="match status" value="1"/>
</dbReference>
<dbReference type="InterPro" id="IPR058268">
    <property type="entry name" value="DUF7962"/>
</dbReference>
<dbReference type="InterPro" id="IPR036249">
    <property type="entry name" value="Thioredoxin-like_sf"/>
</dbReference>
<organism evidence="3 4">
    <name type="scientific">Dendryphion nanum</name>
    <dbReference type="NCBI Taxonomy" id="256645"/>
    <lineage>
        <taxon>Eukaryota</taxon>
        <taxon>Fungi</taxon>
        <taxon>Dikarya</taxon>
        <taxon>Ascomycota</taxon>
        <taxon>Pezizomycotina</taxon>
        <taxon>Dothideomycetes</taxon>
        <taxon>Pleosporomycetidae</taxon>
        <taxon>Pleosporales</taxon>
        <taxon>Torulaceae</taxon>
        <taxon>Dendryphion</taxon>
    </lineage>
</organism>
<dbReference type="InterPro" id="IPR004045">
    <property type="entry name" value="Glutathione_S-Trfase_N"/>
</dbReference>
<comment type="caution">
    <text evidence="3">The sequence shown here is derived from an EMBL/GenBank/DDBJ whole genome shotgun (WGS) entry which is preliminary data.</text>
</comment>
<accession>A0A9P9D5P1</accession>
<evidence type="ECO:0000259" key="1">
    <source>
        <dbReference type="Pfam" id="PF13417"/>
    </source>
</evidence>
<dbReference type="AlphaFoldDB" id="A0A9P9D5P1"/>
<dbReference type="Pfam" id="PF13417">
    <property type="entry name" value="GST_N_3"/>
    <property type="match status" value="1"/>
</dbReference>
<protein>
    <submittedName>
        <fullName evidence="3">Glutathione S-transferase</fullName>
    </submittedName>
</protein>
<keyword evidence="4" id="KW-1185">Reference proteome</keyword>
<dbReference type="SUPFAM" id="SSF47616">
    <property type="entry name" value="GST C-terminal domain-like"/>
    <property type="match status" value="1"/>
</dbReference>
<evidence type="ECO:0000313" key="3">
    <source>
        <dbReference type="EMBL" id="KAH7112859.1"/>
    </source>
</evidence>
<sequence length="340" mass="38018">MATQPAQDDDIILFHYPFSPFARRVVWYLQLRGIPYAECIQPFVLPRPDLGALGVNYRRIPLLAIGRDIYLDTRLILRKLEAKFPEGKLGSDKVEDRIVEGLLERYMVEGPVFWAATGLIPPSSVKDPKFAKDRQGFGGRDWTPESLERGRGECLSYIKDCFDFLEGTILADGREWVLKTSKPSLADIEAIWPFDWLVHLKGSLPRNVVSEEQFPRVFGWISRFRAALDAAVSSAPKPKSLAGPEAARRMFASEVKKCLDSVDANDALGLRKGEEVEIYPTDFGSEPQHRDRGRLVILTKDEVAVVAAGGGAGGREVRIHAPRTGFRITKIDRKAASIKL</sequence>
<feature type="domain" description="DUF7962" evidence="2">
    <location>
        <begin position="116"/>
        <end position="231"/>
    </location>
</feature>